<keyword evidence="2" id="KW-1185">Reference proteome</keyword>
<reference evidence="1" key="1">
    <citation type="submission" date="2021-06" db="EMBL/GenBank/DDBJ databases">
        <authorList>
            <person name="Kallberg Y."/>
            <person name="Tangrot J."/>
            <person name="Rosling A."/>
        </authorList>
    </citation>
    <scope>NUCLEOTIDE SEQUENCE</scope>
    <source>
        <strain evidence="1">MA461A</strain>
    </source>
</reference>
<evidence type="ECO:0000313" key="2">
    <source>
        <dbReference type="Proteomes" id="UP000789920"/>
    </source>
</evidence>
<sequence>MLKNEGLLSEEMSQKSFNHNYHEERLVGKFACKLPQAICDAICDM</sequence>
<gene>
    <name evidence="1" type="ORF">RPERSI_LOCUS6212</name>
</gene>
<organism evidence="1 2">
    <name type="scientific">Racocetra persica</name>
    <dbReference type="NCBI Taxonomy" id="160502"/>
    <lineage>
        <taxon>Eukaryota</taxon>
        <taxon>Fungi</taxon>
        <taxon>Fungi incertae sedis</taxon>
        <taxon>Mucoromycota</taxon>
        <taxon>Glomeromycotina</taxon>
        <taxon>Glomeromycetes</taxon>
        <taxon>Diversisporales</taxon>
        <taxon>Gigasporaceae</taxon>
        <taxon>Racocetra</taxon>
    </lineage>
</organism>
<dbReference type="EMBL" id="CAJVQC010009738">
    <property type="protein sequence ID" value="CAG8608583.1"/>
    <property type="molecule type" value="Genomic_DNA"/>
</dbReference>
<comment type="caution">
    <text evidence="1">The sequence shown here is derived from an EMBL/GenBank/DDBJ whole genome shotgun (WGS) entry which is preliminary data.</text>
</comment>
<protein>
    <submittedName>
        <fullName evidence="1">19341_t:CDS:1</fullName>
    </submittedName>
</protein>
<dbReference type="Proteomes" id="UP000789920">
    <property type="component" value="Unassembled WGS sequence"/>
</dbReference>
<proteinExistence type="predicted"/>
<name>A0ACA9MR18_9GLOM</name>
<evidence type="ECO:0000313" key="1">
    <source>
        <dbReference type="EMBL" id="CAG8608583.1"/>
    </source>
</evidence>
<accession>A0ACA9MR18</accession>